<evidence type="ECO:0000313" key="2">
    <source>
        <dbReference type="EMBL" id="MEH2560128.1"/>
    </source>
</evidence>
<protein>
    <submittedName>
        <fullName evidence="2">Amidohydrolase YtcJ</fullName>
    </submittedName>
</protein>
<evidence type="ECO:0000313" key="3">
    <source>
        <dbReference type="Proteomes" id="UP001364224"/>
    </source>
</evidence>
<accession>A0ABU8BNK0</accession>
<dbReference type="PANTHER" id="PTHR22642:SF2">
    <property type="entry name" value="PROTEIN LONG AFTER FAR-RED 3"/>
    <property type="match status" value="1"/>
</dbReference>
<name>A0ABU8BNK0_9BRAD</name>
<dbReference type="InterPro" id="IPR013108">
    <property type="entry name" value="Amidohydro_3"/>
</dbReference>
<evidence type="ECO:0000259" key="1">
    <source>
        <dbReference type="Pfam" id="PF07969"/>
    </source>
</evidence>
<dbReference type="Pfam" id="PF07969">
    <property type="entry name" value="Amidohydro_3"/>
    <property type="match status" value="1"/>
</dbReference>
<proteinExistence type="predicted"/>
<dbReference type="CDD" id="cd01300">
    <property type="entry name" value="YtcJ_like"/>
    <property type="match status" value="1"/>
</dbReference>
<feature type="domain" description="Amidohydrolase 3" evidence="1">
    <location>
        <begin position="52"/>
        <end position="547"/>
    </location>
</feature>
<dbReference type="Gene3D" id="3.10.310.70">
    <property type="match status" value="1"/>
</dbReference>
<dbReference type="InterPro" id="IPR032466">
    <property type="entry name" value="Metal_Hydrolase"/>
</dbReference>
<dbReference type="SUPFAM" id="SSF51556">
    <property type="entry name" value="Metallo-dependent hydrolases"/>
    <property type="match status" value="1"/>
</dbReference>
<sequence length="550" mass="59716">MQAAADLILENAKIYTVDTGNPWAEEVAVRKGKIIYVGSAGGAHALRNAQTRVIDAKGRMVLPGLGDVHNHHTRGGQLDLFELSFPASATFDQIIALVGERAERLGSDEWICGGIWSSELIPRLRTSEARAALDAASGGRPVMLRDDSLHNRWVNSRAIELMGLTAATPDPELGRIERDPKNGAPVGLLLEKSSALAERAALVSIADPIARETASTKRAVEILNGYGVTAYQDANTTLTMLQALAGLDRRGELNAWCVGSLPVFDTLTGTEFFGEALISRSEQYRTPHVRPDFLKLFMDGVPMTRTAAMLEAYLPDEHGRATVCHSFLRLPDVVHWLVRAETLGKGVKVHCAGDAAVRDILDAVEIVRRMRGPGPVHHIAHASFIDPADISRFAELNVVADLCPAIWFPCAITVANAAVIDAGRAERYWPNRDLHATGALLAAGSDWPVVGLPDPWFGLEGLVTRCNPKRLHPGALWPEQALDLETALEVYTRNPARAMGLGHVTGSIEIGKSADMVVLERNLFEIEPGRISKTRVLATFFEGRLVHGEI</sequence>
<reference evidence="2 3" key="1">
    <citation type="submission" date="2024-02" db="EMBL/GenBank/DDBJ databases">
        <title>Adaptive strategies in a cosmopolitan and abundant soil bacterium.</title>
        <authorList>
            <person name="Carini P."/>
        </authorList>
    </citation>
    <scope>NUCLEOTIDE SEQUENCE [LARGE SCALE GENOMIC DNA]</scope>
    <source>
        <strain evidence="2 3">AZCC 1608</strain>
    </source>
</reference>
<organism evidence="2 3">
    <name type="scientific">Bradyrhizobium algeriense</name>
    <dbReference type="NCBI Taxonomy" id="634784"/>
    <lineage>
        <taxon>Bacteria</taxon>
        <taxon>Pseudomonadati</taxon>
        <taxon>Pseudomonadota</taxon>
        <taxon>Alphaproteobacteria</taxon>
        <taxon>Hyphomicrobiales</taxon>
        <taxon>Nitrobacteraceae</taxon>
        <taxon>Bradyrhizobium</taxon>
    </lineage>
</organism>
<dbReference type="SUPFAM" id="SSF51338">
    <property type="entry name" value="Composite domain of metallo-dependent hydrolases"/>
    <property type="match status" value="1"/>
</dbReference>
<dbReference type="EMBL" id="JAZHRV010000001">
    <property type="protein sequence ID" value="MEH2560128.1"/>
    <property type="molecule type" value="Genomic_DNA"/>
</dbReference>
<gene>
    <name evidence="2" type="ORF">V1286_007657</name>
</gene>
<dbReference type="InterPro" id="IPR033932">
    <property type="entry name" value="YtcJ-like"/>
</dbReference>
<dbReference type="RefSeq" id="WP_334488975.1">
    <property type="nucleotide sequence ID" value="NZ_JAZHRV010000001.1"/>
</dbReference>
<comment type="caution">
    <text evidence="2">The sequence shown here is derived from an EMBL/GenBank/DDBJ whole genome shotgun (WGS) entry which is preliminary data.</text>
</comment>
<dbReference type="Gene3D" id="2.30.40.10">
    <property type="entry name" value="Urease, subunit C, domain 1"/>
    <property type="match status" value="1"/>
</dbReference>
<dbReference type="PANTHER" id="PTHR22642">
    <property type="entry name" value="IMIDAZOLONEPROPIONASE"/>
    <property type="match status" value="1"/>
</dbReference>
<dbReference type="Proteomes" id="UP001364224">
    <property type="component" value="Unassembled WGS sequence"/>
</dbReference>
<dbReference type="Gene3D" id="3.20.20.140">
    <property type="entry name" value="Metal-dependent hydrolases"/>
    <property type="match status" value="1"/>
</dbReference>
<dbReference type="InterPro" id="IPR011059">
    <property type="entry name" value="Metal-dep_hydrolase_composite"/>
</dbReference>
<keyword evidence="3" id="KW-1185">Reference proteome</keyword>